<dbReference type="PROSITE" id="PS51747">
    <property type="entry name" value="CYT_DCMP_DEAMINASES_2"/>
    <property type="match status" value="1"/>
</dbReference>
<feature type="compositionally biased region" description="Basic and acidic residues" evidence="3">
    <location>
        <begin position="1"/>
        <end position="15"/>
    </location>
</feature>
<dbReference type="InterPro" id="IPR016193">
    <property type="entry name" value="Cytidine_deaminase-like"/>
</dbReference>
<dbReference type="GO" id="GO:0047974">
    <property type="term" value="F:guanosine deaminase activity"/>
    <property type="evidence" value="ECO:0007669"/>
    <property type="project" value="TreeGrafter"/>
</dbReference>
<dbReference type="GO" id="GO:0006152">
    <property type="term" value="P:purine nucleoside catabolic process"/>
    <property type="evidence" value="ECO:0007669"/>
    <property type="project" value="TreeGrafter"/>
</dbReference>
<protein>
    <submittedName>
        <fullName evidence="5">Unannotated protein</fullName>
    </submittedName>
</protein>
<keyword evidence="1" id="KW-0479">Metal-binding</keyword>
<dbReference type="PANTHER" id="PTHR11079">
    <property type="entry name" value="CYTOSINE DEAMINASE FAMILY MEMBER"/>
    <property type="match status" value="1"/>
</dbReference>
<keyword evidence="2" id="KW-0862">Zinc</keyword>
<name>A0A6J7FUA1_9ZZZZ</name>
<gene>
    <name evidence="5" type="ORF">UFOPK3564_00464</name>
</gene>
<dbReference type="Gene3D" id="3.40.140.10">
    <property type="entry name" value="Cytidine Deaminase, domain 2"/>
    <property type="match status" value="1"/>
</dbReference>
<organism evidence="5">
    <name type="scientific">freshwater metagenome</name>
    <dbReference type="NCBI Taxonomy" id="449393"/>
    <lineage>
        <taxon>unclassified sequences</taxon>
        <taxon>metagenomes</taxon>
        <taxon>ecological metagenomes</taxon>
    </lineage>
</organism>
<dbReference type="InterPro" id="IPR002125">
    <property type="entry name" value="CMP_dCMP_dom"/>
</dbReference>
<dbReference type="PROSITE" id="PS00903">
    <property type="entry name" value="CYT_DCMP_DEAMINASES_1"/>
    <property type="match status" value="1"/>
</dbReference>
<dbReference type="SUPFAM" id="SSF53927">
    <property type="entry name" value="Cytidine deaminase-like"/>
    <property type="match status" value="1"/>
</dbReference>
<dbReference type="InterPro" id="IPR016192">
    <property type="entry name" value="APOBEC/CMP_deaminase_Zn-bd"/>
</dbReference>
<accession>A0A6J7FUA1</accession>
<dbReference type="EMBL" id="CAFBMK010000015">
    <property type="protein sequence ID" value="CAB4899021.1"/>
    <property type="molecule type" value="Genomic_DNA"/>
</dbReference>
<reference evidence="5" key="1">
    <citation type="submission" date="2020-05" db="EMBL/GenBank/DDBJ databases">
        <authorList>
            <person name="Chiriac C."/>
            <person name="Salcher M."/>
            <person name="Ghai R."/>
            <person name="Kavagutti S V."/>
        </authorList>
    </citation>
    <scope>NUCLEOTIDE SEQUENCE</scope>
</reference>
<evidence type="ECO:0000256" key="1">
    <source>
        <dbReference type="ARBA" id="ARBA00022723"/>
    </source>
</evidence>
<evidence type="ECO:0000256" key="3">
    <source>
        <dbReference type="SAM" id="MobiDB-lite"/>
    </source>
</evidence>
<dbReference type="AlphaFoldDB" id="A0A6J7FUA1"/>
<feature type="region of interest" description="Disordered" evidence="3">
    <location>
        <begin position="1"/>
        <end position="22"/>
    </location>
</feature>
<feature type="domain" description="CMP/dCMP-type deaminase" evidence="4">
    <location>
        <begin position="22"/>
        <end position="139"/>
    </location>
</feature>
<dbReference type="Pfam" id="PF00383">
    <property type="entry name" value="dCMP_cyt_deam_1"/>
    <property type="match status" value="1"/>
</dbReference>
<evidence type="ECO:0000313" key="5">
    <source>
        <dbReference type="EMBL" id="CAB4899021.1"/>
    </source>
</evidence>
<dbReference type="PANTHER" id="PTHR11079:SF161">
    <property type="entry name" value="CMP_DCMP-TYPE DEAMINASE DOMAIN-CONTAINING PROTEIN"/>
    <property type="match status" value="1"/>
</dbReference>
<evidence type="ECO:0000259" key="4">
    <source>
        <dbReference type="PROSITE" id="PS51747"/>
    </source>
</evidence>
<proteinExistence type="predicted"/>
<dbReference type="GO" id="GO:0008270">
    <property type="term" value="F:zinc ion binding"/>
    <property type="evidence" value="ECO:0007669"/>
    <property type="project" value="InterPro"/>
</dbReference>
<dbReference type="CDD" id="cd01285">
    <property type="entry name" value="nucleoside_deaminase"/>
    <property type="match status" value="1"/>
</dbReference>
<evidence type="ECO:0000256" key="2">
    <source>
        <dbReference type="ARBA" id="ARBA00022833"/>
    </source>
</evidence>
<sequence length="181" mass="19889">MTDPHRPASSDDRAVPGDAPTGEDALHVRRAWELALENVEDGGRPFGCVVVEASTGEVLAEARNQVAQTGDKTAHAEVVAIRELAAEGRDTLEGCDVYVTAYPCPMCLGALYYAAPRRIVFGATREQEDEHYEDGNDLFRLRTFYDEFAKAPADRALRAVQVQPQDPTRPFRAFTARHGDA</sequence>